<dbReference type="InterPro" id="IPR058441">
    <property type="entry name" value="DUF8128"/>
</dbReference>
<proteinExistence type="predicted"/>
<evidence type="ECO:0000313" key="5">
    <source>
        <dbReference type="Proteomes" id="UP000177939"/>
    </source>
</evidence>
<evidence type="ECO:0000313" key="4">
    <source>
        <dbReference type="EMBL" id="OGF41411.1"/>
    </source>
</evidence>
<dbReference type="EMBL" id="MFGL01000005">
    <property type="protein sequence ID" value="OGF41411.1"/>
    <property type="molecule type" value="Genomic_DNA"/>
</dbReference>
<gene>
    <name evidence="4" type="ORF">A2477_02205</name>
</gene>
<evidence type="ECO:0000259" key="3">
    <source>
        <dbReference type="Pfam" id="PF26449"/>
    </source>
</evidence>
<sequence length="506" mass="57669">MDIVINLDRLLAVFSQPADVLAAKFFLYIGWIPFAGFIFWSAWIFWIEYIRGIYGSRREFILLALDVPGANEQTPAAVEKLFAHLAGAHTTRNLLEIYWEGQTQDSFSFEIVSIEGYTQYIVRTMPKYRDLIEAVVYAEYPEAEITEVDDYATDMPDTFPDDNYDIWGGEWILANSSYYPIRTYREFEHQLSGDFKDPLAALMELFSSLRKGEQCWYQIILTPVGQDFPKGADDEINKVIGYKPKSGKKKDFVDRLLDPVLASLRKVADFIMPDEAEDMEEEESKIDMLNLKPLQKKAIEAIQLKVSKLVFDVKIRFIYAAEKEVKNTARANSFVGVMKQFSIEDLNALKPDMNVTITTAKYFWKEKRLNARKMRLMKAYKHRSNWQGRLSFQLNIEELATIWHFPVETSAKAPMLQKVPSRKSEAPSYLPVEGTTAMADTASELQQDLSIRENGLIPAGISGQERSQELKQQMTEDIFSGENQKDTSGSVDEAAPAGPPTNLPIG</sequence>
<dbReference type="AlphaFoldDB" id="A0A1F5TS36"/>
<feature type="transmembrane region" description="Helical" evidence="2">
    <location>
        <begin position="25"/>
        <end position="47"/>
    </location>
</feature>
<feature type="compositionally biased region" description="Pro residues" evidence="1">
    <location>
        <begin position="497"/>
        <end position="506"/>
    </location>
</feature>
<reference evidence="4 5" key="1">
    <citation type="journal article" date="2016" name="Nat. Commun.">
        <title>Thousands of microbial genomes shed light on interconnected biogeochemical processes in an aquifer system.</title>
        <authorList>
            <person name="Anantharaman K."/>
            <person name="Brown C.T."/>
            <person name="Hug L.A."/>
            <person name="Sharon I."/>
            <person name="Castelle C.J."/>
            <person name="Probst A.J."/>
            <person name="Thomas B.C."/>
            <person name="Singh A."/>
            <person name="Wilkins M.J."/>
            <person name="Karaoz U."/>
            <person name="Brodie E.L."/>
            <person name="Williams K.H."/>
            <person name="Hubbard S.S."/>
            <person name="Banfield J.F."/>
        </authorList>
    </citation>
    <scope>NUCLEOTIDE SEQUENCE [LARGE SCALE GENOMIC DNA]</scope>
</reference>
<protein>
    <recommendedName>
        <fullName evidence="3">DUF8128 domain-containing protein</fullName>
    </recommendedName>
</protein>
<keyword evidence="2" id="KW-0472">Membrane</keyword>
<feature type="region of interest" description="Disordered" evidence="1">
    <location>
        <begin position="462"/>
        <end position="506"/>
    </location>
</feature>
<comment type="caution">
    <text evidence="4">The sequence shown here is derived from an EMBL/GenBank/DDBJ whole genome shotgun (WGS) entry which is preliminary data.</text>
</comment>
<feature type="domain" description="DUF8128" evidence="3">
    <location>
        <begin position="71"/>
        <end position="408"/>
    </location>
</feature>
<organism evidence="4 5">
    <name type="scientific">Candidatus Falkowbacteria bacterium RIFOXYC2_FULL_47_12</name>
    <dbReference type="NCBI Taxonomy" id="1798004"/>
    <lineage>
        <taxon>Bacteria</taxon>
        <taxon>Candidatus Falkowiibacteriota</taxon>
    </lineage>
</organism>
<evidence type="ECO:0000256" key="1">
    <source>
        <dbReference type="SAM" id="MobiDB-lite"/>
    </source>
</evidence>
<name>A0A1F5TS36_9BACT</name>
<keyword evidence="2" id="KW-1133">Transmembrane helix</keyword>
<dbReference type="Proteomes" id="UP000177939">
    <property type="component" value="Unassembled WGS sequence"/>
</dbReference>
<accession>A0A1F5TS36</accession>
<keyword evidence="2" id="KW-0812">Transmembrane</keyword>
<dbReference type="Pfam" id="PF26449">
    <property type="entry name" value="DUF8128"/>
    <property type="match status" value="1"/>
</dbReference>
<evidence type="ECO:0000256" key="2">
    <source>
        <dbReference type="SAM" id="Phobius"/>
    </source>
</evidence>